<accession>A0A0F9QR96</accession>
<evidence type="ECO:0000256" key="1">
    <source>
        <dbReference type="SAM" id="Coils"/>
    </source>
</evidence>
<sequence>MTNELTTLRKEVEKLKLQKKNKMALATTTQERDKLLKEISQLEAIKKSPSALKKFGRTYLRGLKKTGSVLWRGITKVSRNLEANAPEFRQMSKGMMGQPKRPTSPMMEMYVPKASPYYSTTPRKMKSVKSRPLKRKMKSPKLKKRKQVKRMKRKSYSNRPSKPKSQMAWDIP</sequence>
<feature type="compositionally biased region" description="Basic residues" evidence="2">
    <location>
        <begin position="123"/>
        <end position="156"/>
    </location>
</feature>
<comment type="caution">
    <text evidence="3">The sequence shown here is derived from an EMBL/GenBank/DDBJ whole genome shotgun (WGS) entry which is preliminary data.</text>
</comment>
<reference evidence="3" key="1">
    <citation type="journal article" date="2015" name="Nature">
        <title>Complex archaea that bridge the gap between prokaryotes and eukaryotes.</title>
        <authorList>
            <person name="Spang A."/>
            <person name="Saw J.H."/>
            <person name="Jorgensen S.L."/>
            <person name="Zaremba-Niedzwiedzka K."/>
            <person name="Martijn J."/>
            <person name="Lind A.E."/>
            <person name="van Eijk R."/>
            <person name="Schleper C."/>
            <person name="Guy L."/>
            <person name="Ettema T.J."/>
        </authorList>
    </citation>
    <scope>NUCLEOTIDE SEQUENCE</scope>
</reference>
<proteinExistence type="predicted"/>
<evidence type="ECO:0000256" key="2">
    <source>
        <dbReference type="SAM" id="MobiDB-lite"/>
    </source>
</evidence>
<dbReference type="EMBL" id="LAZR01001417">
    <property type="protein sequence ID" value="KKN44994.1"/>
    <property type="molecule type" value="Genomic_DNA"/>
</dbReference>
<keyword evidence="1" id="KW-0175">Coiled coil</keyword>
<dbReference type="AlphaFoldDB" id="A0A0F9QR96"/>
<gene>
    <name evidence="3" type="ORF">LCGC14_0687550</name>
</gene>
<name>A0A0F9QR96_9ZZZZ</name>
<evidence type="ECO:0000313" key="3">
    <source>
        <dbReference type="EMBL" id="KKN44994.1"/>
    </source>
</evidence>
<organism evidence="3">
    <name type="scientific">marine sediment metagenome</name>
    <dbReference type="NCBI Taxonomy" id="412755"/>
    <lineage>
        <taxon>unclassified sequences</taxon>
        <taxon>metagenomes</taxon>
        <taxon>ecological metagenomes</taxon>
    </lineage>
</organism>
<feature type="coiled-coil region" evidence="1">
    <location>
        <begin position="5"/>
        <end position="45"/>
    </location>
</feature>
<feature type="region of interest" description="Disordered" evidence="2">
    <location>
        <begin position="85"/>
        <end position="172"/>
    </location>
</feature>
<protein>
    <submittedName>
        <fullName evidence="3">Uncharacterized protein</fullName>
    </submittedName>
</protein>